<sequence>NPDKMHEGLPSDLLKKINEDQINRSFNNLEISDARDCIVKFVMPSECKRIELIFRTQIRKTNGTLENVSKSRTYELNQMDQSFEIACAHFIPLAVDKKDHHYQIMVCGKNGEPLQKVKCTLQLKHDLLSNNVSLDCVTDERGLIDLKNMSRITEVQITLGSTNRTLRWHTDMWTQTLFHKNIHILEDEKLHIPYHIRDARDSDCMTKYLLFDKYNANDYSDKVSYDSGYVTICNLKTETMCCDVITIDAFVVIQMQNHRQVCLEGPMIYELTPSETLQIRSVEEQKDEVRVHLGGVTPWTRVHLISTHLMPLYPIYNELIGSRLLECDSGEYNTAPTLYCKEREISEEYRYVLERANAHKYIGNNLQKPSLLIRPFSDKATKTETQDAKKGEKIEHKHYKQRRQVNKGTLITCGAPYLHSNGNWPVLEFLGNNPATTWFNLPCQRDESTGQYYVTIKQKDLNEHHHVLTAVAVNEKYFSVYTHVLKHPNVIVDNANQSSPHKAKYRDVRMHPGLNPQKHFVEQRQIELVKNATNDKVVVEDFKTSQAEVFESLEHVFSLYRSLTKNDQLLEWSFLHQWNKLTDADKLQKFNKFFSHEFNFFIYCKDRPFFDTFVLPLIESKVNKTLLDYWFLGDLAHLRPYLDVAIFIQLNALEQILLAFAFKGDLRAKYHKYFSETQDATKFDPFRFKALFESALAERNFAEAQSLPCQRTSCLMH</sequence>
<dbReference type="Proteomes" id="UP000023152">
    <property type="component" value="Unassembled WGS sequence"/>
</dbReference>
<dbReference type="AlphaFoldDB" id="X6N766"/>
<evidence type="ECO:0000313" key="1">
    <source>
        <dbReference type="EMBL" id="ETO22125.1"/>
    </source>
</evidence>
<reference evidence="1 2" key="1">
    <citation type="journal article" date="2013" name="Curr. Biol.">
        <title>The Genome of the Foraminiferan Reticulomyxa filosa.</title>
        <authorList>
            <person name="Glockner G."/>
            <person name="Hulsmann N."/>
            <person name="Schleicher M."/>
            <person name="Noegel A.A."/>
            <person name="Eichinger L."/>
            <person name="Gallinger C."/>
            <person name="Pawlowski J."/>
            <person name="Sierra R."/>
            <person name="Euteneuer U."/>
            <person name="Pillet L."/>
            <person name="Moustafa A."/>
            <person name="Platzer M."/>
            <person name="Groth M."/>
            <person name="Szafranski K."/>
            <person name="Schliwa M."/>
        </authorList>
    </citation>
    <scope>NUCLEOTIDE SEQUENCE [LARGE SCALE GENOMIC DNA]</scope>
</reference>
<comment type="caution">
    <text evidence="1">The sequence shown here is derived from an EMBL/GenBank/DDBJ whole genome shotgun (WGS) entry which is preliminary data.</text>
</comment>
<gene>
    <name evidence="1" type="ORF">RFI_15080</name>
</gene>
<proteinExistence type="predicted"/>
<keyword evidence="2" id="KW-1185">Reference proteome</keyword>
<name>X6N766_RETFI</name>
<dbReference type="OrthoDB" id="17798at2759"/>
<protein>
    <submittedName>
        <fullName evidence="1">Uncharacterized protein</fullName>
    </submittedName>
</protein>
<organism evidence="1 2">
    <name type="scientific">Reticulomyxa filosa</name>
    <dbReference type="NCBI Taxonomy" id="46433"/>
    <lineage>
        <taxon>Eukaryota</taxon>
        <taxon>Sar</taxon>
        <taxon>Rhizaria</taxon>
        <taxon>Retaria</taxon>
        <taxon>Foraminifera</taxon>
        <taxon>Monothalamids</taxon>
        <taxon>Reticulomyxidae</taxon>
        <taxon>Reticulomyxa</taxon>
    </lineage>
</organism>
<accession>X6N766</accession>
<evidence type="ECO:0000313" key="2">
    <source>
        <dbReference type="Proteomes" id="UP000023152"/>
    </source>
</evidence>
<feature type="non-terminal residue" evidence="1">
    <location>
        <position position="1"/>
    </location>
</feature>
<dbReference type="EMBL" id="ASPP01011020">
    <property type="protein sequence ID" value="ETO22125.1"/>
    <property type="molecule type" value="Genomic_DNA"/>
</dbReference>